<organism evidence="1 2">
    <name type="scientific">Cyclonatronum proteinivorum</name>
    <dbReference type="NCBI Taxonomy" id="1457365"/>
    <lineage>
        <taxon>Bacteria</taxon>
        <taxon>Pseudomonadati</taxon>
        <taxon>Balneolota</taxon>
        <taxon>Balneolia</taxon>
        <taxon>Balneolales</taxon>
        <taxon>Cyclonatronaceae</taxon>
        <taxon>Cyclonatronum</taxon>
    </lineage>
</organism>
<dbReference type="Gene3D" id="3.40.190.10">
    <property type="entry name" value="Periplasmic binding protein-like II"/>
    <property type="match status" value="2"/>
</dbReference>
<evidence type="ECO:0000313" key="2">
    <source>
        <dbReference type="Proteomes" id="UP000254808"/>
    </source>
</evidence>
<dbReference type="RefSeq" id="WP_114983981.1">
    <property type="nucleotide sequence ID" value="NZ_CP027806.1"/>
</dbReference>
<accession>A0A345UJR4</accession>
<proteinExistence type="predicted"/>
<sequence>MTKLRLLLYTSLVVLALAWLSSMLHARILDISTPYPTVSEPVSAAGLSPAPADTIRVGVVSRFPSNVLYRGYQPLMDYLTSASDYYFELVTSRSYRATVLQLVSGEVDAAFLGSFIYADTRDLYPLVPVLKPLNADGEPFFRSVVVVKEGSGIASLSDLHNHRLALPSEDSFSGNWLLSESRNGPVLTAETRARIGFLQHHHTVIYEVMRNNFDAGAVKDRVAQEFEGRGIRVIAKSAPVPGSPLVVAAGSREDELIALFSRLLLPLSPEVPEHRALLNSWDPEFRYGFSSALAGDYDHLLTHTAHE</sequence>
<dbReference type="OrthoDB" id="9776786at2"/>
<reference evidence="1 2" key="1">
    <citation type="submission" date="2018-03" db="EMBL/GenBank/DDBJ databases">
        <title>Phenotypic and genomic properties of Cyclonatronum proteinivorum gen. nov., sp. nov., a haloalkaliphilic bacteroidete from soda lakes possessing Na+-translocating rhodopsin.</title>
        <authorList>
            <person name="Toshchakov S.V."/>
            <person name="Korzhenkov A."/>
            <person name="Samarov N.I."/>
            <person name="Kublanov I.V."/>
            <person name="Muntyan M.S."/>
            <person name="Sorokin D.Y."/>
        </authorList>
    </citation>
    <scope>NUCLEOTIDE SEQUENCE [LARGE SCALE GENOMIC DNA]</scope>
    <source>
        <strain evidence="1 2">Omega</strain>
    </source>
</reference>
<dbReference type="PANTHER" id="PTHR35841:SF1">
    <property type="entry name" value="PHOSPHONATES-BINDING PERIPLASMIC PROTEIN"/>
    <property type="match status" value="1"/>
</dbReference>
<dbReference type="Proteomes" id="UP000254808">
    <property type="component" value="Chromosome"/>
</dbReference>
<dbReference type="SUPFAM" id="SSF53850">
    <property type="entry name" value="Periplasmic binding protein-like II"/>
    <property type="match status" value="1"/>
</dbReference>
<gene>
    <name evidence="1" type="ORF">CYPRO_1460</name>
</gene>
<dbReference type="EMBL" id="CP027806">
    <property type="protein sequence ID" value="AXJ00716.1"/>
    <property type="molecule type" value="Genomic_DNA"/>
</dbReference>
<dbReference type="KEGG" id="cprv:CYPRO_1460"/>
<name>A0A345UJR4_9BACT</name>
<protein>
    <submittedName>
        <fullName evidence="1">Phosphonate transport system substrate-binding protein</fullName>
    </submittedName>
</protein>
<evidence type="ECO:0000313" key="1">
    <source>
        <dbReference type="EMBL" id="AXJ00716.1"/>
    </source>
</evidence>
<keyword evidence="2" id="KW-1185">Reference proteome</keyword>
<dbReference type="Pfam" id="PF12974">
    <property type="entry name" value="Phosphonate-bd"/>
    <property type="match status" value="1"/>
</dbReference>
<dbReference type="AlphaFoldDB" id="A0A345UJR4"/>
<dbReference type="PANTHER" id="PTHR35841">
    <property type="entry name" value="PHOSPHONATES-BINDING PERIPLASMIC PROTEIN"/>
    <property type="match status" value="1"/>
</dbReference>